<reference evidence="1" key="1">
    <citation type="submission" date="2013-12" db="EMBL/GenBank/DDBJ databases">
        <authorList>
            <person name="Aslett M."/>
        </authorList>
    </citation>
    <scope>NUCLEOTIDE SEQUENCE [LARGE SCALE GENOMIC DNA]</scope>
    <source>
        <strain evidence="1">Lindley</strain>
    </source>
</reference>
<reference evidence="1" key="2">
    <citation type="submission" date="2014-05" db="EMBL/GenBank/DDBJ databases">
        <title>The genome and life-stage specific transcriptomes of Globodera pallida elucidate key aspects of plant parasitism by a cyst nematode.</title>
        <authorList>
            <person name="Cotton J.A."/>
            <person name="Lilley C.J."/>
            <person name="Jones L.M."/>
            <person name="Kikuchi T."/>
            <person name="Reid A.J."/>
            <person name="Thorpe P."/>
            <person name="Tsai I.J."/>
            <person name="Beasley H."/>
            <person name="Blok V."/>
            <person name="Cock P.J.A."/>
            <person name="Van den Akker S.E."/>
            <person name="Holroyd N."/>
            <person name="Hunt M."/>
            <person name="Mantelin S."/>
            <person name="Naghra H."/>
            <person name="Pain A."/>
            <person name="Palomares-Rius J.E."/>
            <person name="Zarowiecki M."/>
            <person name="Berriman M."/>
            <person name="Jones J.T."/>
            <person name="Urwin P.E."/>
        </authorList>
    </citation>
    <scope>NUCLEOTIDE SEQUENCE [LARGE SCALE GENOMIC DNA]</scope>
    <source>
        <strain evidence="1">Lindley</strain>
    </source>
</reference>
<organism evidence="1 2">
    <name type="scientific">Globodera pallida</name>
    <name type="common">Potato cyst nematode worm</name>
    <name type="synonym">Heterodera pallida</name>
    <dbReference type="NCBI Taxonomy" id="36090"/>
    <lineage>
        <taxon>Eukaryota</taxon>
        <taxon>Metazoa</taxon>
        <taxon>Ecdysozoa</taxon>
        <taxon>Nematoda</taxon>
        <taxon>Chromadorea</taxon>
        <taxon>Rhabditida</taxon>
        <taxon>Tylenchina</taxon>
        <taxon>Tylenchomorpha</taxon>
        <taxon>Tylenchoidea</taxon>
        <taxon>Heteroderidae</taxon>
        <taxon>Heteroderinae</taxon>
        <taxon>Globodera</taxon>
    </lineage>
</organism>
<evidence type="ECO:0000313" key="2">
    <source>
        <dbReference type="WBParaSite" id="GPLIN_000175700"/>
    </source>
</evidence>
<proteinExistence type="predicted"/>
<dbReference type="Proteomes" id="UP000050741">
    <property type="component" value="Unassembled WGS sequence"/>
</dbReference>
<sequence>MRPRVLLWKKIPLRINYEEESLHLIFGPLMKTLFERKWDFSFNQNSSEFYQDVNSFNEYIIWIMEDLNVFNPQFLLELRELTESIRLLVGEQSQPKMSVALSTLSVPALRQPHCVEQPDKRTFFSKIPISTFLTKRGLKKGGPKDGV</sequence>
<keyword evidence="1" id="KW-1185">Reference proteome</keyword>
<reference evidence="2" key="3">
    <citation type="submission" date="2016-06" db="UniProtKB">
        <authorList>
            <consortium name="WormBaseParasite"/>
        </authorList>
    </citation>
    <scope>IDENTIFICATION</scope>
</reference>
<name>A0A183BMC2_GLOPA</name>
<protein>
    <submittedName>
        <fullName evidence="2">Ras-specific guanine nucleotide-releasing factor 2</fullName>
    </submittedName>
</protein>
<dbReference type="AlphaFoldDB" id="A0A183BMC2"/>
<dbReference type="WBParaSite" id="GPLIN_000175700">
    <property type="protein sequence ID" value="GPLIN_000175700"/>
    <property type="gene ID" value="GPLIN_000175700"/>
</dbReference>
<evidence type="ECO:0000313" key="1">
    <source>
        <dbReference type="Proteomes" id="UP000050741"/>
    </source>
</evidence>
<accession>A0A183BMC2</accession>